<dbReference type="AlphaFoldDB" id="A0A915CZY8"/>
<keyword evidence="5" id="KW-0067">ATP-binding</keyword>
<name>A0A915CZY8_9BILA</name>
<evidence type="ECO:0000256" key="2">
    <source>
        <dbReference type="ARBA" id="ARBA00022679"/>
    </source>
</evidence>
<dbReference type="PANTHER" id="PTHR24342">
    <property type="entry name" value="SERINE/THREONINE-PROTEIN KINASE 17"/>
    <property type="match status" value="1"/>
</dbReference>
<keyword evidence="1" id="KW-0723">Serine/threonine-protein kinase</keyword>
<keyword evidence="6" id="KW-1185">Reference proteome</keyword>
<sequence length="205" mass="23472">MMKTLKLRFDTHFDIFDRIILLDSANLSCSGLKSLREYLHSARDSIVERLQKPLMLLDVCVNFLSQLRKRYSSFPIITWPHFSNVVRSEINPLSTDSHCRQLVQQLQLIGEVVYLRDEASELDYVVLTPECQCRSNGCYSTSEFNAIFPEIAEPADLLHILDTLQLCALLDAGSAAMEFEFPAFIMAEAPKDIWLKNKQNYVYGA</sequence>
<dbReference type="GO" id="GO:0005524">
    <property type="term" value="F:ATP binding"/>
    <property type="evidence" value="ECO:0007669"/>
    <property type="project" value="UniProtKB-KW"/>
</dbReference>
<evidence type="ECO:0000256" key="1">
    <source>
        <dbReference type="ARBA" id="ARBA00022527"/>
    </source>
</evidence>
<protein>
    <submittedName>
        <fullName evidence="7">Uncharacterized protein</fullName>
    </submittedName>
</protein>
<organism evidence="6 7">
    <name type="scientific">Ditylenchus dipsaci</name>
    <dbReference type="NCBI Taxonomy" id="166011"/>
    <lineage>
        <taxon>Eukaryota</taxon>
        <taxon>Metazoa</taxon>
        <taxon>Ecdysozoa</taxon>
        <taxon>Nematoda</taxon>
        <taxon>Chromadorea</taxon>
        <taxon>Rhabditida</taxon>
        <taxon>Tylenchina</taxon>
        <taxon>Tylenchomorpha</taxon>
        <taxon>Sphaerularioidea</taxon>
        <taxon>Anguinidae</taxon>
        <taxon>Anguininae</taxon>
        <taxon>Ditylenchus</taxon>
    </lineage>
</organism>
<reference evidence="7" key="1">
    <citation type="submission" date="2022-11" db="UniProtKB">
        <authorList>
            <consortium name="WormBaseParasite"/>
        </authorList>
    </citation>
    <scope>IDENTIFICATION</scope>
</reference>
<evidence type="ECO:0000256" key="3">
    <source>
        <dbReference type="ARBA" id="ARBA00022741"/>
    </source>
</evidence>
<keyword evidence="3" id="KW-0547">Nucleotide-binding</keyword>
<evidence type="ECO:0000256" key="4">
    <source>
        <dbReference type="ARBA" id="ARBA00022777"/>
    </source>
</evidence>
<dbReference type="WBParaSite" id="jg14464">
    <property type="protein sequence ID" value="jg14464"/>
    <property type="gene ID" value="jg14464"/>
</dbReference>
<accession>A0A915CZY8</accession>
<dbReference type="GO" id="GO:0005634">
    <property type="term" value="C:nucleus"/>
    <property type="evidence" value="ECO:0007669"/>
    <property type="project" value="TreeGrafter"/>
</dbReference>
<dbReference type="GO" id="GO:0043065">
    <property type="term" value="P:positive regulation of apoptotic process"/>
    <property type="evidence" value="ECO:0007669"/>
    <property type="project" value="TreeGrafter"/>
</dbReference>
<keyword evidence="4" id="KW-0418">Kinase</keyword>
<dbReference type="PANTHER" id="PTHR24342:SF14">
    <property type="entry name" value="DEATH-ASSOCIATED PROTEIN KINASE DAPK-1"/>
    <property type="match status" value="1"/>
</dbReference>
<evidence type="ECO:0000313" key="7">
    <source>
        <dbReference type="WBParaSite" id="jg14464"/>
    </source>
</evidence>
<dbReference type="Proteomes" id="UP000887574">
    <property type="component" value="Unplaced"/>
</dbReference>
<evidence type="ECO:0000256" key="5">
    <source>
        <dbReference type="ARBA" id="ARBA00022840"/>
    </source>
</evidence>
<dbReference type="GO" id="GO:0004674">
    <property type="term" value="F:protein serine/threonine kinase activity"/>
    <property type="evidence" value="ECO:0007669"/>
    <property type="project" value="UniProtKB-KW"/>
</dbReference>
<keyword evidence="2" id="KW-0808">Transferase</keyword>
<dbReference type="GO" id="GO:0035556">
    <property type="term" value="P:intracellular signal transduction"/>
    <property type="evidence" value="ECO:0007669"/>
    <property type="project" value="TreeGrafter"/>
</dbReference>
<evidence type="ECO:0000313" key="6">
    <source>
        <dbReference type="Proteomes" id="UP000887574"/>
    </source>
</evidence>
<proteinExistence type="predicted"/>